<keyword evidence="2 11" id="KW-0813">Transport</keyword>
<dbReference type="PANTHER" id="PTHR30341">
    <property type="entry name" value="SODIUM ION/PROTON ANTIPORTER NHAA-RELATED"/>
    <property type="match status" value="1"/>
</dbReference>
<keyword evidence="10 11" id="KW-0739">Sodium transport</keyword>
<comment type="function">
    <text evidence="11">Na(+)/H(+) antiporter that extrudes sodium in exchange for external protons.</text>
</comment>
<keyword evidence="5 11" id="KW-0812">Transmembrane</keyword>
<name>A0A9X3C3M8_9MYCO</name>
<feature type="transmembrane region" description="Helical" evidence="11">
    <location>
        <begin position="272"/>
        <end position="293"/>
    </location>
</feature>
<comment type="caution">
    <text evidence="12">The sequence shown here is derived from an EMBL/GenBank/DDBJ whole genome shotgun (WGS) entry which is preliminary data.</text>
</comment>
<dbReference type="Gene3D" id="1.20.1530.10">
    <property type="entry name" value="Na+/H+ antiporter like domain"/>
    <property type="match status" value="1"/>
</dbReference>
<evidence type="ECO:0000256" key="2">
    <source>
        <dbReference type="ARBA" id="ARBA00022448"/>
    </source>
</evidence>
<accession>A0A9X3C3M8</accession>
<organism evidence="12 13">
    <name type="scientific">Mycobacterium yunnanensis</name>
    <dbReference type="NCBI Taxonomy" id="368477"/>
    <lineage>
        <taxon>Bacteria</taxon>
        <taxon>Bacillati</taxon>
        <taxon>Actinomycetota</taxon>
        <taxon>Actinomycetes</taxon>
        <taxon>Mycobacteriales</taxon>
        <taxon>Mycobacteriaceae</taxon>
        <taxon>Mycobacterium</taxon>
    </lineage>
</organism>
<keyword evidence="7 11" id="KW-0915">Sodium</keyword>
<keyword evidence="8 11" id="KW-0406">Ion transport</keyword>
<dbReference type="Pfam" id="PF06965">
    <property type="entry name" value="Na_H_antiport_1"/>
    <property type="match status" value="1"/>
</dbReference>
<feature type="transmembrane region" description="Helical" evidence="11">
    <location>
        <begin position="377"/>
        <end position="396"/>
    </location>
</feature>
<feature type="transmembrane region" description="Helical" evidence="11">
    <location>
        <begin position="109"/>
        <end position="132"/>
    </location>
</feature>
<protein>
    <recommendedName>
        <fullName evidence="11">Na(+)/H(+) antiporter NhaA</fullName>
    </recommendedName>
    <alternativeName>
        <fullName evidence="11">Sodium/proton antiporter NhaA</fullName>
    </alternativeName>
</protein>
<sequence>MTGPGPRLFSRGSWPEASRVSEILRRETVGGMLLLVAAGAALVWANSPWAATYRALSELTVGPESLHLRLSLASWAADGLLAVFFFVVGTELKREFVAGDLRDPARAALPIAAAVGGMVVPAAIFIGVNVAAGDQDNLGGWAVPIATDIAFALAVLAVVSTHLPTALRTFLLTLAVVDDLLAITVIAFFYTDHLAVGPLALALLPGGLFALAVQRGSTRWWILLPLAVATWALVHASGIHATVAGVVLGFTVPVLGRHALAERFEHVLRPVSAVVAVPVFAFFAAGVTVGGVAGLVDALAHPVTLGVMAGLVLGKPLGVFITTFLLAKFSRARLDDDLAWRDVLGVALLAGIGFTVSLLIGELAFGYGTVTGADAKIGVLVGSVLAGVLAAVVLVSRNAAYRRIHRRETADEDGDGVPDVYEP</sequence>
<dbReference type="GO" id="GO:0005886">
    <property type="term" value="C:plasma membrane"/>
    <property type="evidence" value="ECO:0007669"/>
    <property type="project" value="UniProtKB-SubCell"/>
</dbReference>
<reference evidence="12" key="1">
    <citation type="submission" date="2020-07" db="EMBL/GenBank/DDBJ databases">
        <authorList>
            <person name="Pettersson B.M.F."/>
            <person name="Behra P.R.K."/>
            <person name="Ramesh M."/>
            <person name="Das S."/>
            <person name="Dasgupta S."/>
            <person name="Kirsebom L.A."/>
        </authorList>
    </citation>
    <scope>NUCLEOTIDE SEQUENCE</scope>
    <source>
        <strain evidence="12">DSM 44838</strain>
    </source>
</reference>
<comment type="subcellular location">
    <subcellularLocation>
        <location evidence="1">Cell inner membrane</location>
        <topology evidence="1">Multi-pass membrane protein</topology>
    </subcellularLocation>
    <subcellularLocation>
        <location evidence="11">Cell membrane</location>
        <topology evidence="11">Multi-pass membrane protein</topology>
    </subcellularLocation>
</comment>
<evidence type="ECO:0000256" key="10">
    <source>
        <dbReference type="ARBA" id="ARBA00023201"/>
    </source>
</evidence>
<evidence type="ECO:0000256" key="3">
    <source>
        <dbReference type="ARBA" id="ARBA00022449"/>
    </source>
</evidence>
<dbReference type="NCBIfam" id="TIGR00773">
    <property type="entry name" value="NhaA"/>
    <property type="match status" value="1"/>
</dbReference>
<dbReference type="EMBL" id="JACKVK010000011">
    <property type="protein sequence ID" value="MCV7423246.1"/>
    <property type="molecule type" value="Genomic_DNA"/>
</dbReference>
<dbReference type="AlphaFoldDB" id="A0A9X3C3M8"/>
<feature type="transmembrane region" description="Helical" evidence="11">
    <location>
        <begin position="171"/>
        <end position="190"/>
    </location>
</feature>
<keyword evidence="13" id="KW-1185">Reference proteome</keyword>
<evidence type="ECO:0000256" key="6">
    <source>
        <dbReference type="ARBA" id="ARBA00022989"/>
    </source>
</evidence>
<evidence type="ECO:0000256" key="8">
    <source>
        <dbReference type="ARBA" id="ARBA00023065"/>
    </source>
</evidence>
<evidence type="ECO:0000256" key="1">
    <source>
        <dbReference type="ARBA" id="ARBA00004429"/>
    </source>
</evidence>
<keyword evidence="4 11" id="KW-1003">Cell membrane</keyword>
<feature type="transmembrane region" description="Helical" evidence="11">
    <location>
        <begin position="305"/>
        <end position="327"/>
    </location>
</feature>
<feature type="transmembrane region" description="Helical" evidence="11">
    <location>
        <begin position="66"/>
        <end position="88"/>
    </location>
</feature>
<dbReference type="GO" id="GO:0006885">
    <property type="term" value="P:regulation of pH"/>
    <property type="evidence" value="ECO:0007669"/>
    <property type="project" value="UniProtKB-UniRule"/>
</dbReference>
<dbReference type="Proteomes" id="UP001141629">
    <property type="component" value="Unassembled WGS sequence"/>
</dbReference>
<evidence type="ECO:0000256" key="7">
    <source>
        <dbReference type="ARBA" id="ARBA00023053"/>
    </source>
</evidence>
<gene>
    <name evidence="11 12" type="primary">nhaA</name>
    <name evidence="12" type="ORF">H7K45_22090</name>
</gene>
<comment type="catalytic activity">
    <reaction evidence="11">
        <text>Na(+)(in) + 2 H(+)(out) = Na(+)(out) + 2 H(+)(in)</text>
        <dbReference type="Rhea" id="RHEA:29251"/>
        <dbReference type="ChEBI" id="CHEBI:15378"/>
        <dbReference type="ChEBI" id="CHEBI:29101"/>
    </reaction>
</comment>
<dbReference type="GO" id="GO:0015385">
    <property type="term" value="F:sodium:proton antiporter activity"/>
    <property type="evidence" value="ECO:0007669"/>
    <property type="project" value="UniProtKB-UniRule"/>
</dbReference>
<evidence type="ECO:0000256" key="4">
    <source>
        <dbReference type="ARBA" id="ARBA00022475"/>
    </source>
</evidence>
<evidence type="ECO:0000313" key="13">
    <source>
        <dbReference type="Proteomes" id="UP001141629"/>
    </source>
</evidence>
<feature type="transmembrane region" description="Helical" evidence="11">
    <location>
        <begin position="339"/>
        <end position="365"/>
    </location>
</feature>
<reference evidence="12" key="2">
    <citation type="journal article" date="2022" name="BMC Genomics">
        <title>Comparative genome analysis of mycobacteria focusing on tRNA and non-coding RNA.</title>
        <authorList>
            <person name="Behra P.R.K."/>
            <person name="Pettersson B.M.F."/>
            <person name="Ramesh M."/>
            <person name="Das S."/>
            <person name="Dasgupta S."/>
            <person name="Kirsebom L.A."/>
        </authorList>
    </citation>
    <scope>NUCLEOTIDE SEQUENCE</scope>
    <source>
        <strain evidence="12">DSM 44838</strain>
    </source>
</reference>
<feature type="transmembrane region" description="Helical" evidence="11">
    <location>
        <begin position="28"/>
        <end position="46"/>
    </location>
</feature>
<proteinExistence type="inferred from homology"/>
<dbReference type="InterPro" id="IPR004670">
    <property type="entry name" value="NhaA"/>
</dbReference>
<feature type="transmembrane region" description="Helical" evidence="11">
    <location>
        <begin position="196"/>
        <end position="213"/>
    </location>
</feature>
<keyword evidence="6 11" id="KW-1133">Transmembrane helix</keyword>
<keyword evidence="3 11" id="KW-0050">Antiport</keyword>
<dbReference type="HAMAP" id="MF_01844">
    <property type="entry name" value="NhaA"/>
    <property type="match status" value="1"/>
</dbReference>
<evidence type="ECO:0000313" key="12">
    <source>
        <dbReference type="EMBL" id="MCV7423246.1"/>
    </source>
</evidence>
<feature type="transmembrane region" description="Helical" evidence="11">
    <location>
        <begin position="220"/>
        <end position="237"/>
    </location>
</feature>
<dbReference type="PANTHER" id="PTHR30341:SF0">
    <property type="entry name" value="NA(+)_H(+) ANTIPORTER NHAA"/>
    <property type="match status" value="1"/>
</dbReference>
<evidence type="ECO:0000256" key="9">
    <source>
        <dbReference type="ARBA" id="ARBA00023136"/>
    </source>
</evidence>
<comment type="similarity">
    <text evidence="11">Belongs to the NhaA Na(+)/H(+) (TC 2.A.33) antiporter family.</text>
</comment>
<feature type="transmembrane region" description="Helical" evidence="11">
    <location>
        <begin position="138"/>
        <end position="159"/>
    </location>
</feature>
<keyword evidence="9 11" id="KW-0472">Membrane</keyword>
<evidence type="ECO:0000256" key="11">
    <source>
        <dbReference type="HAMAP-Rule" id="MF_01844"/>
    </source>
</evidence>
<dbReference type="RefSeq" id="WP_263998132.1">
    <property type="nucleotide sequence ID" value="NZ_JACKVK010000011.1"/>
</dbReference>
<evidence type="ECO:0000256" key="5">
    <source>
        <dbReference type="ARBA" id="ARBA00022692"/>
    </source>
</evidence>
<feature type="transmembrane region" description="Helical" evidence="11">
    <location>
        <begin position="243"/>
        <end position="260"/>
    </location>
</feature>
<dbReference type="InterPro" id="IPR023171">
    <property type="entry name" value="Na/H_antiporter_dom_sf"/>
</dbReference>